<evidence type="ECO:0000256" key="1">
    <source>
        <dbReference type="ARBA" id="ARBA00022737"/>
    </source>
</evidence>
<dbReference type="InterPro" id="IPR051070">
    <property type="entry name" value="NF-kappa-B_inhibitor"/>
</dbReference>
<keyword evidence="2 3" id="KW-0040">ANK repeat</keyword>
<reference evidence="4 5" key="1">
    <citation type="submission" date="2015-10" db="EMBL/GenBank/DDBJ databases">
        <title>Full genome of DAOMC 229536 Phialocephala scopiformis, a fungal endophyte of spruce producing the potent anti-insectan compound rugulosin.</title>
        <authorList>
            <consortium name="DOE Joint Genome Institute"/>
            <person name="Walker A.K."/>
            <person name="Frasz S.L."/>
            <person name="Seifert K.A."/>
            <person name="Miller J.D."/>
            <person name="Mondo S.J."/>
            <person name="Labutti K."/>
            <person name="Lipzen A."/>
            <person name="Dockter R."/>
            <person name="Kennedy M."/>
            <person name="Grigoriev I.V."/>
            <person name="Spatafora J.W."/>
        </authorList>
    </citation>
    <scope>NUCLEOTIDE SEQUENCE [LARGE SCALE GENOMIC DNA]</scope>
    <source>
        <strain evidence="4 5">CBS 120377</strain>
    </source>
</reference>
<accession>A0A132B8P7</accession>
<gene>
    <name evidence="4" type="ORF">LY89DRAFT_764129</name>
</gene>
<keyword evidence="5" id="KW-1185">Reference proteome</keyword>
<feature type="repeat" description="ANK" evidence="3">
    <location>
        <begin position="336"/>
        <end position="370"/>
    </location>
</feature>
<dbReference type="Proteomes" id="UP000070700">
    <property type="component" value="Unassembled WGS sequence"/>
</dbReference>
<evidence type="ECO:0000256" key="3">
    <source>
        <dbReference type="PROSITE-ProRule" id="PRU00023"/>
    </source>
</evidence>
<evidence type="ECO:0000313" key="5">
    <source>
        <dbReference type="Proteomes" id="UP000070700"/>
    </source>
</evidence>
<dbReference type="PROSITE" id="PS50297">
    <property type="entry name" value="ANK_REP_REGION"/>
    <property type="match status" value="1"/>
</dbReference>
<feature type="repeat" description="ANK" evidence="3">
    <location>
        <begin position="558"/>
        <end position="590"/>
    </location>
</feature>
<name>A0A132B8P7_MOLSC</name>
<dbReference type="InterPro" id="IPR036770">
    <property type="entry name" value="Ankyrin_rpt-contain_sf"/>
</dbReference>
<dbReference type="PANTHER" id="PTHR46680:SF3">
    <property type="entry name" value="NF-KAPPA-B INHIBITOR CACTUS"/>
    <property type="match status" value="1"/>
</dbReference>
<dbReference type="OrthoDB" id="194358at2759"/>
<organism evidence="4 5">
    <name type="scientific">Mollisia scopiformis</name>
    <name type="common">Conifer needle endophyte fungus</name>
    <name type="synonym">Phialocephala scopiformis</name>
    <dbReference type="NCBI Taxonomy" id="149040"/>
    <lineage>
        <taxon>Eukaryota</taxon>
        <taxon>Fungi</taxon>
        <taxon>Dikarya</taxon>
        <taxon>Ascomycota</taxon>
        <taxon>Pezizomycotina</taxon>
        <taxon>Leotiomycetes</taxon>
        <taxon>Helotiales</taxon>
        <taxon>Mollisiaceae</taxon>
        <taxon>Mollisia</taxon>
    </lineage>
</organism>
<dbReference type="SUPFAM" id="SSF48403">
    <property type="entry name" value="Ankyrin repeat"/>
    <property type="match status" value="1"/>
</dbReference>
<dbReference type="Gene3D" id="1.25.40.20">
    <property type="entry name" value="Ankyrin repeat-containing domain"/>
    <property type="match status" value="2"/>
</dbReference>
<dbReference type="GO" id="GO:0071356">
    <property type="term" value="P:cellular response to tumor necrosis factor"/>
    <property type="evidence" value="ECO:0007669"/>
    <property type="project" value="TreeGrafter"/>
</dbReference>
<dbReference type="GO" id="GO:0005829">
    <property type="term" value="C:cytosol"/>
    <property type="evidence" value="ECO:0007669"/>
    <property type="project" value="TreeGrafter"/>
</dbReference>
<dbReference type="GeneID" id="28831352"/>
<protein>
    <submittedName>
        <fullName evidence="4">Ankyrin</fullName>
    </submittedName>
</protein>
<dbReference type="GO" id="GO:0051059">
    <property type="term" value="F:NF-kappaB binding"/>
    <property type="evidence" value="ECO:0007669"/>
    <property type="project" value="TreeGrafter"/>
</dbReference>
<dbReference type="AlphaFoldDB" id="A0A132B8P7"/>
<evidence type="ECO:0000313" key="4">
    <source>
        <dbReference type="EMBL" id="KUJ08778.1"/>
    </source>
</evidence>
<dbReference type="InParanoid" id="A0A132B8P7"/>
<keyword evidence="1" id="KW-0677">Repeat</keyword>
<dbReference type="KEGG" id="psco:LY89DRAFT_764129"/>
<dbReference type="PROSITE" id="PS50088">
    <property type="entry name" value="ANK_REPEAT"/>
    <property type="match status" value="2"/>
</dbReference>
<dbReference type="RefSeq" id="XP_018063133.1">
    <property type="nucleotide sequence ID" value="XM_018221626.1"/>
</dbReference>
<dbReference type="InterPro" id="IPR002110">
    <property type="entry name" value="Ankyrin_rpt"/>
</dbReference>
<dbReference type="EMBL" id="KQ947434">
    <property type="protein sequence ID" value="KUJ08778.1"/>
    <property type="molecule type" value="Genomic_DNA"/>
</dbReference>
<evidence type="ECO:0000256" key="2">
    <source>
        <dbReference type="ARBA" id="ARBA00023043"/>
    </source>
</evidence>
<dbReference type="SMART" id="SM00248">
    <property type="entry name" value="ANK"/>
    <property type="match status" value="3"/>
</dbReference>
<sequence>MSPNKGGRPRNAWTSSRMRKLVRLYTLTTLNMHEIVSVLKAHEFDPSSRDVQKKLRELFPRDYTKCHKSFRPPKDRPIQFRLEKLRAQRREGALSDLNQCDEGRSLITNPSGAPNDPETFEGVGTAFRGYSGSGELAAPYTFIQVTVGCGTQSTRTDAQAQQTSTTVAQEDLSSTGSQSRLSLISIKSLKERVKRSSSFIQHVHSVLRFSSTNSWRSSLSFRSSVVSLDYSSWVHSFTEHPIAGPQMSEQQTLASSSSGLREAETERMMAPHCYSTENDKPAWHEELWMDIRNRHVCSEDERLSLRHRPCYCGRQESHLRALHGQDVLDANTRDFFGNTPLHFAAISWNRDCNLFIKIIDNGTDARSVNTSGETFLHTLFHSITIRDLLAWTDLLIYLEKLSFPFSAQDYHGRTVMHVLFDSDYRKLKKLPSKQVHALFEAVKIMKPRLDIMDNLGHTISDYLYDPPPNHMLPGGKAKATSITDINFIGSLSKLQHNLESWTDWLGNTGTYSWLDSDGNTPLHALIKTFPAADNETVLEGIIRKLSRAGTCIHMRDRTGETALAIAVRRGFRPVITTLVDLGASIHCRDYVGTGVLVRARKHLRKALKKEDMKLYSRILSVVTLLVDLGAVKYPIGVEWAVPSSLLARRPRLGHILALNSRGDRIMREAGL</sequence>
<proteinExistence type="predicted"/>
<dbReference type="PANTHER" id="PTHR46680">
    <property type="entry name" value="NF-KAPPA-B INHIBITOR ALPHA"/>
    <property type="match status" value="1"/>
</dbReference>